<dbReference type="HOGENOM" id="CLU_3194890_0_0_6"/>
<organism evidence="1 2">
    <name type="scientific">Acinetobacter johnsonii SH046</name>
    <dbReference type="NCBI Taxonomy" id="575586"/>
    <lineage>
        <taxon>Bacteria</taxon>
        <taxon>Pseudomonadati</taxon>
        <taxon>Pseudomonadota</taxon>
        <taxon>Gammaproteobacteria</taxon>
        <taxon>Moraxellales</taxon>
        <taxon>Moraxellaceae</taxon>
        <taxon>Acinetobacter</taxon>
    </lineage>
</organism>
<dbReference type="eggNOG" id="ENOG5032C9A">
    <property type="taxonomic scope" value="Bacteria"/>
</dbReference>
<dbReference type="EMBL" id="GG704970">
    <property type="protein sequence ID" value="EEY95149.1"/>
    <property type="molecule type" value="Genomic_DNA"/>
</dbReference>
<name>D0SG49_ACIJO</name>
<proteinExistence type="predicted"/>
<dbReference type="Proteomes" id="UP000012047">
    <property type="component" value="Unassembled WGS sequence"/>
</dbReference>
<evidence type="ECO:0000313" key="1">
    <source>
        <dbReference type="EMBL" id="EEY95149.1"/>
    </source>
</evidence>
<dbReference type="AlphaFoldDB" id="D0SG49"/>
<evidence type="ECO:0000313" key="2">
    <source>
        <dbReference type="Proteomes" id="UP000012047"/>
    </source>
</evidence>
<reference evidence="2" key="1">
    <citation type="journal article" date="2012" name="PLoS ONE">
        <title>The success of Acinetobacter species; genetic, metabolic and virulence attributes.</title>
        <authorList>
            <person name="Peleg A.Y."/>
            <person name="de Breij A."/>
            <person name="Adams M.D."/>
            <person name="Cerqueira G.M."/>
            <person name="Mocali S."/>
            <person name="Galardini M."/>
            <person name="Nibbering P.H."/>
            <person name="Earl A.M."/>
            <person name="Ward D.V."/>
            <person name="Paterson D.L."/>
            <person name="Seifert H."/>
            <person name="Dijkshoorn L."/>
        </authorList>
    </citation>
    <scope>NUCLEOTIDE SEQUENCE [LARGE SCALE GENOMIC DNA]</scope>
    <source>
        <strain evidence="2">SH046</strain>
    </source>
</reference>
<protein>
    <submittedName>
        <fullName evidence="1">Uncharacterized protein</fullName>
    </submittedName>
</protein>
<gene>
    <name evidence="1" type="ORF">HMPREF0016_02822</name>
</gene>
<sequence>MQNLEIQGVWRGKNTDMVLDALSYVSSFELEAMYDYKINPLGQVA</sequence>
<accession>D0SG49</accession>